<evidence type="ECO:0000313" key="2">
    <source>
        <dbReference type="EMBL" id="SDO37752.1"/>
    </source>
</evidence>
<dbReference type="GO" id="GO:0016706">
    <property type="term" value="F:2-oxoglutarate-dependent dioxygenase activity"/>
    <property type="evidence" value="ECO:0007669"/>
    <property type="project" value="UniProtKB-ARBA"/>
</dbReference>
<dbReference type="EMBL" id="FNGY01000014">
    <property type="protein sequence ID" value="SDO37752.1"/>
    <property type="molecule type" value="Genomic_DNA"/>
</dbReference>
<evidence type="ECO:0000313" key="3">
    <source>
        <dbReference type="Proteomes" id="UP000183200"/>
    </source>
</evidence>
<comment type="cofactor">
    <cofactor evidence="1">
        <name>Fe(2+)</name>
        <dbReference type="ChEBI" id="CHEBI:29033"/>
    </cofactor>
</comment>
<dbReference type="InterPro" id="IPR008775">
    <property type="entry name" value="Phytyl_CoA_dOase-like"/>
</dbReference>
<gene>
    <name evidence="2" type="ORF">SAMN05421820_11457</name>
</gene>
<evidence type="ECO:0000256" key="1">
    <source>
        <dbReference type="ARBA" id="ARBA00001954"/>
    </source>
</evidence>
<dbReference type="RefSeq" id="WP_074612466.1">
    <property type="nucleotide sequence ID" value="NZ_FNGY01000014.1"/>
</dbReference>
<accession>A0A1H0J2C2</accession>
<organism evidence="2 3">
    <name type="scientific">Pedobacter steynii</name>
    <dbReference type="NCBI Taxonomy" id="430522"/>
    <lineage>
        <taxon>Bacteria</taxon>
        <taxon>Pseudomonadati</taxon>
        <taxon>Bacteroidota</taxon>
        <taxon>Sphingobacteriia</taxon>
        <taxon>Sphingobacteriales</taxon>
        <taxon>Sphingobacteriaceae</taxon>
        <taxon>Pedobacter</taxon>
    </lineage>
</organism>
<dbReference type="SUPFAM" id="SSF51197">
    <property type="entry name" value="Clavaminate synthase-like"/>
    <property type="match status" value="1"/>
</dbReference>
<name>A0A1H0J2C2_9SPHI</name>
<dbReference type="Proteomes" id="UP000183200">
    <property type="component" value="Unassembled WGS sequence"/>
</dbReference>
<keyword evidence="3" id="KW-1185">Reference proteome</keyword>
<dbReference type="Pfam" id="PF05721">
    <property type="entry name" value="PhyH"/>
    <property type="match status" value="1"/>
</dbReference>
<proteinExistence type="predicted"/>
<keyword evidence="2" id="KW-0223">Dioxygenase</keyword>
<protein>
    <submittedName>
        <fullName evidence="2">Ectoine hydroxylase-related dioxygenase, phytanoyl-CoA dioxygenase (PhyH) family</fullName>
    </submittedName>
</protein>
<dbReference type="PANTHER" id="PTHR20883">
    <property type="entry name" value="PHYTANOYL-COA DIOXYGENASE DOMAIN CONTAINING 1"/>
    <property type="match status" value="1"/>
</dbReference>
<dbReference type="OrthoDB" id="9814777at2"/>
<dbReference type="AlphaFoldDB" id="A0A1H0J2C2"/>
<keyword evidence="2" id="KW-0560">Oxidoreductase</keyword>
<dbReference type="GO" id="GO:0005506">
    <property type="term" value="F:iron ion binding"/>
    <property type="evidence" value="ECO:0007669"/>
    <property type="project" value="UniProtKB-ARBA"/>
</dbReference>
<dbReference type="Gene3D" id="2.60.120.620">
    <property type="entry name" value="q2cbj1_9rhob like domain"/>
    <property type="match status" value="1"/>
</dbReference>
<dbReference type="PANTHER" id="PTHR20883:SF48">
    <property type="entry name" value="ECTOINE DIOXYGENASE"/>
    <property type="match status" value="1"/>
</dbReference>
<sequence>MENLNFSKDLADYSHPLGDMFVQPKSAKEWEPYLLSEEQIASFKKVGFVKGIKILSEEQVDLLNAELVKLQSLNEEEKKLFYHYESNESEDPDKVLFHAIGAWRLTPGFHDLLWAPAFRMAAYQLLGQSFRIFHDQLFCKPAKHGGVVAWHQDFSYWTFTKPMHHLTCWIGLDDANEENGCLYFVPGSHKWGLLPITGLTGDMDSVRTILNEEQLAAFEKRVPNELPKGFASFHHPLTMHGSYANVSARPRRATVLNVMSAHTLGNTEGYQRLEALKTFPAMPQDQVLDSNFFPLLFDGDKELEAMGKAIPKVGHQELYDTDVK</sequence>
<reference evidence="3" key="1">
    <citation type="submission" date="2016-10" db="EMBL/GenBank/DDBJ databases">
        <authorList>
            <person name="Varghese N."/>
            <person name="Submissions S."/>
        </authorList>
    </citation>
    <scope>NUCLEOTIDE SEQUENCE [LARGE SCALE GENOMIC DNA]</scope>
    <source>
        <strain evidence="3">DSM 19110</strain>
    </source>
</reference>